<name>A0A326TRF7_THEHA</name>
<protein>
    <submittedName>
        <fullName evidence="1">Uncharacterized protein</fullName>
    </submittedName>
</protein>
<keyword evidence="2" id="KW-1185">Reference proteome</keyword>
<dbReference type="EMBL" id="QKUF01000050">
    <property type="protein sequence ID" value="PZW19227.1"/>
    <property type="molecule type" value="Genomic_DNA"/>
</dbReference>
<dbReference type="Proteomes" id="UP000248806">
    <property type="component" value="Unassembled WGS sequence"/>
</dbReference>
<accession>A0A326TRF7</accession>
<evidence type="ECO:0000313" key="2">
    <source>
        <dbReference type="Proteomes" id="UP000248806"/>
    </source>
</evidence>
<gene>
    <name evidence="1" type="ORF">EI42_06165</name>
</gene>
<comment type="caution">
    <text evidence="1">The sequence shown here is derived from an EMBL/GenBank/DDBJ whole genome shotgun (WGS) entry which is preliminary data.</text>
</comment>
<proteinExistence type="predicted"/>
<reference evidence="1 2" key="1">
    <citation type="submission" date="2018-06" db="EMBL/GenBank/DDBJ databases">
        <title>Genomic Encyclopedia of Archaeal and Bacterial Type Strains, Phase II (KMG-II): from individual species to whole genera.</title>
        <authorList>
            <person name="Goeker M."/>
        </authorList>
    </citation>
    <scope>NUCLEOTIDE SEQUENCE [LARGE SCALE GENOMIC DNA]</scope>
    <source>
        <strain evidence="1 2">ATCC BAA-1881</strain>
    </source>
</reference>
<sequence length="80" mass="8989">MFEHLQERLQKDDLFCEDLEALGLWDTSQCCKECHATHPEEFHGLVLAVLRTGHSLFVCGAAKTVSVYDVVDIIENVRGA</sequence>
<evidence type="ECO:0000313" key="1">
    <source>
        <dbReference type="EMBL" id="PZW19227.1"/>
    </source>
</evidence>
<organism evidence="1 2">
    <name type="scientific">Thermosporothrix hazakensis</name>
    <dbReference type="NCBI Taxonomy" id="644383"/>
    <lineage>
        <taxon>Bacteria</taxon>
        <taxon>Bacillati</taxon>
        <taxon>Chloroflexota</taxon>
        <taxon>Ktedonobacteria</taxon>
        <taxon>Ktedonobacterales</taxon>
        <taxon>Thermosporotrichaceae</taxon>
        <taxon>Thermosporothrix</taxon>
    </lineage>
</organism>
<dbReference type="AlphaFoldDB" id="A0A326TRF7"/>